<feature type="compositionally biased region" description="Basic and acidic residues" evidence="1">
    <location>
        <begin position="836"/>
        <end position="846"/>
    </location>
</feature>
<feature type="compositionally biased region" description="Basic and acidic residues" evidence="1">
    <location>
        <begin position="984"/>
        <end position="999"/>
    </location>
</feature>
<dbReference type="OrthoDB" id="649277at2759"/>
<dbReference type="InterPro" id="IPR037476">
    <property type="entry name" value="PCH1"/>
</dbReference>
<name>A0A5N6PI44_9ASTR</name>
<gene>
    <name evidence="3" type="ORF">E3N88_08888</name>
</gene>
<evidence type="ECO:0000313" key="4">
    <source>
        <dbReference type="Proteomes" id="UP000326396"/>
    </source>
</evidence>
<feature type="compositionally biased region" description="Low complexity" evidence="1">
    <location>
        <begin position="940"/>
        <end position="950"/>
    </location>
</feature>
<proteinExistence type="predicted"/>
<dbReference type="AlphaFoldDB" id="A0A5N6PI44"/>
<dbReference type="PANTHER" id="PTHR36062">
    <property type="entry name" value="OS01G0687300 PROTEIN"/>
    <property type="match status" value="1"/>
</dbReference>
<dbReference type="EMBL" id="SZYD01000004">
    <property type="protein sequence ID" value="KAD6454182.1"/>
    <property type="molecule type" value="Genomic_DNA"/>
</dbReference>
<keyword evidence="4" id="KW-1185">Reference proteome</keyword>
<dbReference type="CDD" id="cd09272">
    <property type="entry name" value="RNase_HI_RT_Ty1"/>
    <property type="match status" value="1"/>
</dbReference>
<dbReference type="PANTHER" id="PTHR36062:SF1">
    <property type="entry name" value="OS01G0687300 PROTEIN"/>
    <property type="match status" value="1"/>
</dbReference>
<dbReference type="Proteomes" id="UP000326396">
    <property type="component" value="Linkage Group LG12"/>
</dbReference>
<dbReference type="InterPro" id="IPR013103">
    <property type="entry name" value="RVT_2"/>
</dbReference>
<dbReference type="InterPro" id="IPR043502">
    <property type="entry name" value="DNA/RNA_pol_sf"/>
</dbReference>
<feature type="region of interest" description="Disordered" evidence="1">
    <location>
        <begin position="938"/>
        <end position="958"/>
    </location>
</feature>
<comment type="caution">
    <text evidence="3">The sequence shown here is derived from an EMBL/GenBank/DDBJ whole genome shotgun (WGS) entry which is preliminary data.</text>
</comment>
<feature type="domain" description="Reverse transcriptase Ty1/copia-type" evidence="2">
    <location>
        <begin position="62"/>
        <end position="304"/>
    </location>
</feature>
<reference evidence="3 4" key="1">
    <citation type="submission" date="2019-05" db="EMBL/GenBank/DDBJ databases">
        <title>Mikania micrantha, genome provides insights into the molecular mechanism of rapid growth.</title>
        <authorList>
            <person name="Liu B."/>
        </authorList>
    </citation>
    <scope>NUCLEOTIDE SEQUENCE [LARGE SCALE GENOMIC DNA]</scope>
    <source>
        <strain evidence="3">NLD-2019</strain>
        <tissue evidence="3">Leaf</tissue>
    </source>
</reference>
<dbReference type="GO" id="GO:0010099">
    <property type="term" value="P:regulation of photomorphogenesis"/>
    <property type="evidence" value="ECO:0007669"/>
    <property type="project" value="InterPro"/>
</dbReference>
<sequence>MQTRAKSGIFKPKHKAKFSNLDDRGLIKALISTVDPKTYKVASTNPIWVQAMRKEMDALHKNNTWTLVPRPPNHNIVGCKWLYRTKFHADGSIEHHKAWLVAQGFSQIPGIDFSHTFSPVVKASTVRIVLSLAVIHSLPLHQLDVSNAFLHGNLTETVYTEQPPGFYDSQFLNHVCCLNKALYGLKQAPRACFYRLSQFLIHNGFICSKSNTSLFVFKRNTCLIYVLVYVDDIIITGNDVSAIKKFITKLHNEFAIRDIRKLNYFLGLEVSYTASGLFLSQVKYAHEILTRAQLLEAKPVATPLPSNAAFVTKGDLYSHPTHYRSLVGALQYLTITRPDIAILRYVKGTMTYGLSFSKPLSLHLYGYSDVDWARCIETRRSTYGYAIFLGGNPVSWSAKKQPTLSRSSCESEYRAMANMAVEIIWITHLLRELHALPTSRPTLLCDNQTKLQTKFIPTKLQVADIFTKSLSRQLFEFFRTKLRNFVPITMPERGAKSHLVNNGKAVQSADPHQSAWLTHWTGTRSETIENEHFARLNKNKENDVNDQDFKKHQTVIEVSSDNFVFSKDLDLTTNLKKPSSRSFQFFKQGLESEKCSMLNDRVQAIGFPQVSHGKLTGGSTVETLSSECHLQPTDQIKHHMFFSESSYLSSRPLGQVVYKLDSHATDEPHNFRHLTAAFASKDCLPNSENTEMPSFAALLKTDPSASNFRSLALIEEQYKKMQKHIGMGFFPHSKSETVHHGQCSSQNVVHDVEMTKMLSGFHDFSRTNHSLLLTKQTDVKLHQENQFFRESQLYNQIKEEALMELNCSPSCFDHGQEGVKLQLLDSSDPESLENVEENRASRDVQKNESSADTDAMDMESYKEDHLSGVHLFPTNKDIMGYSNLEKDKCRKRKIKLSDINLETPAQPNASSSTEKTEPCMSRTQSLDMSKLHYNLDQTANSNSNQCSNNNPGSESGSRWIKRLKLTETSSHEKINRLFTTTTEGKPERESENCHGKKSESLTGKFFQQNSEIQMGESSAVETRHECNEISLSHYWIQRWCHKQNQMIPANQDPLQPDDFESETDEFLKKQFPSIAALALMGKAMTGFPQCRLQRKESCVVWDTKISICKARSITNTCGNDKLVPELAVDQLITLVRKSLHASQGLNHEAKSKTLQFVEKFGQPESFMANKHRSPGSERILPHDGFMVEDSIVGFT</sequence>
<dbReference type="SUPFAM" id="SSF56672">
    <property type="entry name" value="DNA/RNA polymerases"/>
    <property type="match status" value="1"/>
</dbReference>
<evidence type="ECO:0000313" key="3">
    <source>
        <dbReference type="EMBL" id="KAD6454182.1"/>
    </source>
</evidence>
<feature type="region of interest" description="Disordered" evidence="1">
    <location>
        <begin position="826"/>
        <end position="854"/>
    </location>
</feature>
<accession>A0A5N6PI44</accession>
<organism evidence="3 4">
    <name type="scientific">Mikania micrantha</name>
    <name type="common">bitter vine</name>
    <dbReference type="NCBI Taxonomy" id="192012"/>
    <lineage>
        <taxon>Eukaryota</taxon>
        <taxon>Viridiplantae</taxon>
        <taxon>Streptophyta</taxon>
        <taxon>Embryophyta</taxon>
        <taxon>Tracheophyta</taxon>
        <taxon>Spermatophyta</taxon>
        <taxon>Magnoliopsida</taxon>
        <taxon>eudicotyledons</taxon>
        <taxon>Gunneridae</taxon>
        <taxon>Pentapetalae</taxon>
        <taxon>asterids</taxon>
        <taxon>campanulids</taxon>
        <taxon>Asterales</taxon>
        <taxon>Asteraceae</taxon>
        <taxon>Asteroideae</taxon>
        <taxon>Heliantheae alliance</taxon>
        <taxon>Eupatorieae</taxon>
        <taxon>Mikania</taxon>
    </lineage>
</organism>
<evidence type="ECO:0000259" key="2">
    <source>
        <dbReference type="Pfam" id="PF07727"/>
    </source>
</evidence>
<evidence type="ECO:0000256" key="1">
    <source>
        <dbReference type="SAM" id="MobiDB-lite"/>
    </source>
</evidence>
<protein>
    <recommendedName>
        <fullName evidence="2">Reverse transcriptase Ty1/copia-type domain-containing protein</fullName>
    </recommendedName>
</protein>
<feature type="region of interest" description="Disordered" evidence="1">
    <location>
        <begin position="980"/>
        <end position="1000"/>
    </location>
</feature>
<dbReference type="Pfam" id="PF07727">
    <property type="entry name" value="RVT_2"/>
    <property type="match status" value="1"/>
</dbReference>